<accession>A0A066WUP8</accession>
<dbReference type="AlphaFoldDB" id="A0A066WUP8"/>
<keyword evidence="2" id="KW-1185">Reference proteome</keyword>
<organism evidence="1 2">
    <name type="scientific">Colletotrichum sublineola</name>
    <name type="common">Sorghum anthracnose fungus</name>
    <dbReference type="NCBI Taxonomy" id="1173701"/>
    <lineage>
        <taxon>Eukaryota</taxon>
        <taxon>Fungi</taxon>
        <taxon>Dikarya</taxon>
        <taxon>Ascomycota</taxon>
        <taxon>Pezizomycotina</taxon>
        <taxon>Sordariomycetes</taxon>
        <taxon>Hypocreomycetidae</taxon>
        <taxon>Glomerellales</taxon>
        <taxon>Glomerellaceae</taxon>
        <taxon>Colletotrichum</taxon>
        <taxon>Colletotrichum graminicola species complex</taxon>
    </lineage>
</organism>
<dbReference type="Proteomes" id="UP000027238">
    <property type="component" value="Unassembled WGS sequence"/>
</dbReference>
<dbReference type="HOGENOM" id="CLU_1532458_0_0_1"/>
<comment type="caution">
    <text evidence="1">The sequence shown here is derived from an EMBL/GenBank/DDBJ whole genome shotgun (WGS) entry which is preliminary data.</text>
</comment>
<gene>
    <name evidence="1" type="ORF">CSUB01_00513</name>
</gene>
<dbReference type="EMBL" id="JMSE01001513">
    <property type="protein sequence ID" value="KDN60407.1"/>
    <property type="molecule type" value="Genomic_DNA"/>
</dbReference>
<evidence type="ECO:0000313" key="2">
    <source>
        <dbReference type="Proteomes" id="UP000027238"/>
    </source>
</evidence>
<reference evidence="2" key="1">
    <citation type="journal article" date="2014" name="Genome Announc.">
        <title>Draft genome sequence of Colletotrichum sublineola, a destructive pathogen of cultivated sorghum.</title>
        <authorList>
            <person name="Baroncelli R."/>
            <person name="Sanz-Martin J.M."/>
            <person name="Rech G.E."/>
            <person name="Sukno S.A."/>
            <person name="Thon M.R."/>
        </authorList>
    </citation>
    <scope>NUCLEOTIDE SEQUENCE [LARGE SCALE GENOMIC DNA]</scope>
    <source>
        <strain evidence="2">TX430BB</strain>
    </source>
</reference>
<name>A0A066WUP8_COLSU</name>
<protein>
    <submittedName>
        <fullName evidence="1">Uncharacterized protein</fullName>
    </submittedName>
</protein>
<proteinExistence type="predicted"/>
<sequence length="175" mass="19566">MKRRNIHKSANYKWPYKILKGIRGLPWSGHLTEVHRDRWAAVDAEINGVHGATFFPPNQPGFDWSNIFKPIRKILTVARLILFTYVLHFAPLLPSPPLEVGSSDLDLQADALEAEPPSNCDSFRSSLSLVFEFSPHPPRTRLPHGPVREVNQRLSAAAAAAAVDELDQFPSARPT</sequence>
<evidence type="ECO:0000313" key="1">
    <source>
        <dbReference type="EMBL" id="KDN60407.1"/>
    </source>
</evidence>